<proteinExistence type="predicted"/>
<dbReference type="EMBL" id="JAGGKT010000010">
    <property type="protein sequence ID" value="MBP1933247.1"/>
    <property type="molecule type" value="Genomic_DNA"/>
</dbReference>
<evidence type="ECO:0000313" key="2">
    <source>
        <dbReference type="Proteomes" id="UP001519343"/>
    </source>
</evidence>
<evidence type="ECO:0000313" key="1">
    <source>
        <dbReference type="EMBL" id="MBP1933247.1"/>
    </source>
</evidence>
<name>A0ABS4GT95_9BACL</name>
<protein>
    <recommendedName>
        <fullName evidence="3">DUF2922 domain-containing protein</fullName>
    </recommendedName>
</protein>
<dbReference type="Pfam" id="PF11148">
    <property type="entry name" value="DUF2922"/>
    <property type="match status" value="1"/>
</dbReference>
<comment type="caution">
    <text evidence="1">The sequence shown here is derived from an EMBL/GenBank/DDBJ whole genome shotgun (WGS) entry which is preliminary data.</text>
</comment>
<dbReference type="RefSeq" id="WP_245203868.1">
    <property type="nucleotide sequence ID" value="NZ_JAGGKT010000010.1"/>
</dbReference>
<reference evidence="1 2" key="1">
    <citation type="submission" date="2021-03" db="EMBL/GenBank/DDBJ databases">
        <title>Genomic Encyclopedia of Type Strains, Phase IV (KMG-IV): sequencing the most valuable type-strain genomes for metagenomic binning, comparative biology and taxonomic classification.</title>
        <authorList>
            <person name="Goeker M."/>
        </authorList>
    </citation>
    <scope>NUCLEOTIDE SEQUENCE [LARGE SCALE GENOMIC DNA]</scope>
    <source>
        <strain evidence="1 2">DSM 24738</strain>
    </source>
</reference>
<keyword evidence="2" id="KW-1185">Reference proteome</keyword>
<gene>
    <name evidence="1" type="ORF">J2Z37_003260</name>
</gene>
<evidence type="ECO:0008006" key="3">
    <source>
        <dbReference type="Google" id="ProtNLM"/>
    </source>
</evidence>
<dbReference type="Proteomes" id="UP001519343">
    <property type="component" value="Unassembled WGS sequence"/>
</dbReference>
<accession>A0ABS4GT95</accession>
<organism evidence="1 2">
    <name type="scientific">Ammoniphilus resinae</name>
    <dbReference type="NCBI Taxonomy" id="861532"/>
    <lineage>
        <taxon>Bacteria</taxon>
        <taxon>Bacillati</taxon>
        <taxon>Bacillota</taxon>
        <taxon>Bacilli</taxon>
        <taxon>Bacillales</taxon>
        <taxon>Paenibacillaceae</taxon>
        <taxon>Aneurinibacillus group</taxon>
        <taxon>Ammoniphilus</taxon>
    </lineage>
</organism>
<sequence length="75" mass="7986">MPREVNESTLSLYFSKTDGSTAKFDVPVPKAGLTSSEARTQMDAIVAIGGLFDIAAVKDAGITQRTVSDFDVESM</sequence>
<dbReference type="InterPro" id="IPR021321">
    <property type="entry name" value="DUF2922"/>
</dbReference>